<dbReference type="EMBL" id="ML170164">
    <property type="protein sequence ID" value="TDL25128.1"/>
    <property type="molecule type" value="Genomic_DNA"/>
</dbReference>
<evidence type="ECO:0000313" key="2">
    <source>
        <dbReference type="EMBL" id="TDL25128.1"/>
    </source>
</evidence>
<name>A0A4Y7QD18_9AGAM</name>
<evidence type="ECO:0000313" key="3">
    <source>
        <dbReference type="Proteomes" id="UP000294933"/>
    </source>
</evidence>
<dbReference type="VEuPathDB" id="FungiDB:BD410DRAFT_889106"/>
<dbReference type="Proteomes" id="UP000294933">
    <property type="component" value="Unassembled WGS sequence"/>
</dbReference>
<dbReference type="AlphaFoldDB" id="A0A4Y7QD18"/>
<sequence length="94" mass="10310">MAFDLLVLCLTAWKLVFPGTGRSRLVSLIFNDGLIFFFVAFLANLIATIFMLLNLNAVMSIIMNVPAAIASTIVASRAVRRLTKFTSRGPEVFA</sequence>
<keyword evidence="1" id="KW-1133">Transmembrane helix</keyword>
<dbReference type="OrthoDB" id="3197626at2759"/>
<organism evidence="2 3">
    <name type="scientific">Rickenella mellea</name>
    <dbReference type="NCBI Taxonomy" id="50990"/>
    <lineage>
        <taxon>Eukaryota</taxon>
        <taxon>Fungi</taxon>
        <taxon>Dikarya</taxon>
        <taxon>Basidiomycota</taxon>
        <taxon>Agaricomycotina</taxon>
        <taxon>Agaricomycetes</taxon>
        <taxon>Hymenochaetales</taxon>
        <taxon>Rickenellaceae</taxon>
        <taxon>Rickenella</taxon>
    </lineage>
</organism>
<gene>
    <name evidence="2" type="ORF">BD410DRAFT_889106</name>
</gene>
<accession>A0A4Y7QD18</accession>
<feature type="transmembrane region" description="Helical" evidence="1">
    <location>
        <begin position="34"/>
        <end position="53"/>
    </location>
</feature>
<keyword evidence="3" id="KW-1185">Reference proteome</keyword>
<proteinExistence type="predicted"/>
<keyword evidence="1" id="KW-0472">Membrane</keyword>
<evidence type="ECO:0000256" key="1">
    <source>
        <dbReference type="SAM" id="Phobius"/>
    </source>
</evidence>
<dbReference type="STRING" id="50990.A0A4Y7QD18"/>
<protein>
    <submittedName>
        <fullName evidence="2">Uncharacterized protein</fullName>
    </submittedName>
</protein>
<keyword evidence="1" id="KW-0812">Transmembrane</keyword>
<reference evidence="2 3" key="1">
    <citation type="submission" date="2018-06" db="EMBL/GenBank/DDBJ databases">
        <title>A transcriptomic atlas of mushroom development highlights an independent origin of complex multicellularity.</title>
        <authorList>
            <consortium name="DOE Joint Genome Institute"/>
            <person name="Krizsan K."/>
            <person name="Almasi E."/>
            <person name="Merenyi Z."/>
            <person name="Sahu N."/>
            <person name="Viragh M."/>
            <person name="Koszo T."/>
            <person name="Mondo S."/>
            <person name="Kiss B."/>
            <person name="Balint B."/>
            <person name="Kues U."/>
            <person name="Barry K."/>
            <person name="Hegedus J.C."/>
            <person name="Henrissat B."/>
            <person name="Johnson J."/>
            <person name="Lipzen A."/>
            <person name="Ohm R."/>
            <person name="Nagy I."/>
            <person name="Pangilinan J."/>
            <person name="Yan J."/>
            <person name="Xiong Y."/>
            <person name="Grigoriev I.V."/>
            <person name="Hibbett D.S."/>
            <person name="Nagy L.G."/>
        </authorList>
    </citation>
    <scope>NUCLEOTIDE SEQUENCE [LARGE SCALE GENOMIC DNA]</scope>
    <source>
        <strain evidence="2 3">SZMC22713</strain>
    </source>
</reference>